<gene>
    <name evidence="2" type="ORF">TcWFU_004786</name>
</gene>
<evidence type="ECO:0000313" key="2">
    <source>
        <dbReference type="EMBL" id="KAL5105457.1"/>
    </source>
</evidence>
<keyword evidence="3" id="KW-1185">Reference proteome</keyword>
<evidence type="ECO:0000313" key="3">
    <source>
        <dbReference type="Proteomes" id="UP001651158"/>
    </source>
</evidence>
<feature type="transmembrane region" description="Helical" evidence="1">
    <location>
        <begin position="78"/>
        <end position="99"/>
    </location>
</feature>
<comment type="caution">
    <text evidence="2">The sequence shown here is derived from an EMBL/GenBank/DDBJ whole genome shotgun (WGS) entry which is preliminary data.</text>
</comment>
<organism evidence="2 3">
    <name type="scientific">Taenia crassiceps</name>
    <dbReference type="NCBI Taxonomy" id="6207"/>
    <lineage>
        <taxon>Eukaryota</taxon>
        <taxon>Metazoa</taxon>
        <taxon>Spiralia</taxon>
        <taxon>Lophotrochozoa</taxon>
        <taxon>Platyhelminthes</taxon>
        <taxon>Cestoda</taxon>
        <taxon>Eucestoda</taxon>
        <taxon>Cyclophyllidea</taxon>
        <taxon>Taeniidae</taxon>
        <taxon>Taenia</taxon>
    </lineage>
</organism>
<feature type="transmembrane region" description="Helical" evidence="1">
    <location>
        <begin position="48"/>
        <end position="71"/>
    </location>
</feature>
<sequence>MDRRVAYIIIALSAAILFFAAIGFNGWGCGDSILGPNCLKLKVHEVTGALLLTAGLLVLITTALLILFVATESGWSQIAATVVATIAAIISLAGVFYYLDHRRIWSPFIATIAMSLTVAITAILLFEIFTRRF</sequence>
<name>A0ABR4Q7A5_9CEST</name>
<feature type="transmembrane region" description="Helical" evidence="1">
    <location>
        <begin position="105"/>
        <end position="129"/>
    </location>
</feature>
<evidence type="ECO:0000256" key="1">
    <source>
        <dbReference type="SAM" id="Phobius"/>
    </source>
</evidence>
<protein>
    <submittedName>
        <fullName evidence="2">Uncharacterized protein</fullName>
    </submittedName>
</protein>
<feature type="transmembrane region" description="Helical" evidence="1">
    <location>
        <begin position="7"/>
        <end position="28"/>
    </location>
</feature>
<dbReference type="EMBL" id="JAKROA010000008">
    <property type="protein sequence ID" value="KAL5105457.1"/>
    <property type="molecule type" value="Genomic_DNA"/>
</dbReference>
<proteinExistence type="predicted"/>
<reference evidence="2 3" key="1">
    <citation type="journal article" date="2022" name="Front. Cell. Infect. Microbiol.">
        <title>The Genomes of Two Strains of Taenia crassiceps the Animal Model for the Study of Human Cysticercosis.</title>
        <authorList>
            <person name="Bobes R.J."/>
            <person name="Estrada K."/>
            <person name="Rios-Valencia D.G."/>
            <person name="Calderon-Gallegos A."/>
            <person name="de la Torre P."/>
            <person name="Carrero J.C."/>
            <person name="Sanchez-Flores A."/>
            <person name="Laclette J.P."/>
        </authorList>
    </citation>
    <scope>NUCLEOTIDE SEQUENCE [LARGE SCALE GENOMIC DNA]</scope>
    <source>
        <strain evidence="2">WFUcys</strain>
    </source>
</reference>
<keyword evidence="1" id="KW-1133">Transmembrane helix</keyword>
<keyword evidence="1" id="KW-0472">Membrane</keyword>
<keyword evidence="1" id="KW-0812">Transmembrane</keyword>
<dbReference type="Proteomes" id="UP001651158">
    <property type="component" value="Unassembled WGS sequence"/>
</dbReference>
<accession>A0ABR4Q7A5</accession>